<proteinExistence type="predicted"/>
<feature type="region of interest" description="Disordered" evidence="1">
    <location>
        <begin position="562"/>
        <end position="581"/>
    </location>
</feature>
<sequence>MISNKGARRTQGKNHKGEIEGSCSVISSADTKELRHHSIKVSKFSKNFKAPFRVAVEIGVSLCFLLNFVLKMSLVCMLSIPEKSRVVKQKHSVDRKRGDRRNLKAPMKAKFESFFSESLSSNSAAGGNKILGIYGLKSGIHDVTKHADELSLNELLDDSYKCPILCQEKGKKATNTNENILHSVRKACSILQLQRPIHSQNAEGELVSRGKSGTLDLTEKVEHTRVTCNAVPLYVDNPCAIVDSCSKPKAPANMKNSLLLQPKDILERLALPPAKDLDSLLQDTTKPAVFARNTPDLCSGKTMSHGARLPPFPWSYSFGGPCKTNIDSGKLSTNRSTCQGRWVRIQSIASSFGGASSCFSDLDSLTFDQSLVPSGGLKSGLSENVKGPCTPVRLPRWEQVSSSPGKTMLKGRNPGGGTNNSCYPPFSCAIEGHSPRLLAAAQTLYEIASHSTKQNQNSGMIKWPKKPSQKATKARKSSSSRVKVESISATPKSEMGPGDPGLDDTTNVIRGTIKWSTPTSSRSSPCKLDSYSVTNTKQSNGNIVKLLGMMPSTTMLVDKTCNSQQKGRNPWPMNWGRSKKE</sequence>
<reference evidence="2 3" key="1">
    <citation type="submission" date="2020-04" db="EMBL/GenBank/DDBJ databases">
        <title>Plant Genome Project.</title>
        <authorList>
            <person name="Zhang R.-G."/>
        </authorList>
    </citation>
    <scope>NUCLEOTIDE SEQUENCE [LARGE SCALE GENOMIC DNA]</scope>
    <source>
        <strain evidence="2">YNK0</strain>
        <tissue evidence="2">Leaf</tissue>
    </source>
</reference>
<accession>A0A835DQW1</accession>
<keyword evidence="3" id="KW-1185">Reference proteome</keyword>
<dbReference type="EMBL" id="JABCRI010000001">
    <property type="protein sequence ID" value="KAF8413248.1"/>
    <property type="molecule type" value="Genomic_DNA"/>
</dbReference>
<feature type="compositionally biased region" description="Basic residues" evidence="1">
    <location>
        <begin position="463"/>
        <end position="478"/>
    </location>
</feature>
<feature type="compositionally biased region" description="Low complexity" evidence="1">
    <location>
        <begin position="479"/>
        <end position="488"/>
    </location>
</feature>
<comment type="caution">
    <text evidence="2">The sequence shown here is derived from an EMBL/GenBank/DDBJ whole genome shotgun (WGS) entry which is preliminary data.</text>
</comment>
<name>A0A835DQW1_TETSI</name>
<dbReference type="OMA" id="SSLCCTE"/>
<dbReference type="OrthoDB" id="755659at2759"/>
<protein>
    <submittedName>
        <fullName evidence="2">Uncharacterized protein</fullName>
    </submittedName>
</protein>
<evidence type="ECO:0000256" key="1">
    <source>
        <dbReference type="SAM" id="MobiDB-lite"/>
    </source>
</evidence>
<dbReference type="Proteomes" id="UP000655225">
    <property type="component" value="Unassembled WGS sequence"/>
</dbReference>
<dbReference type="PANTHER" id="PTHR36723">
    <property type="entry name" value="F22C12.19"/>
    <property type="match status" value="1"/>
</dbReference>
<dbReference type="PANTHER" id="PTHR36723:SF1">
    <property type="entry name" value="F22C12.19"/>
    <property type="match status" value="1"/>
</dbReference>
<gene>
    <name evidence="2" type="ORF">HHK36_001224</name>
</gene>
<evidence type="ECO:0000313" key="2">
    <source>
        <dbReference type="EMBL" id="KAF8413248.1"/>
    </source>
</evidence>
<evidence type="ECO:0000313" key="3">
    <source>
        <dbReference type="Proteomes" id="UP000655225"/>
    </source>
</evidence>
<organism evidence="2 3">
    <name type="scientific">Tetracentron sinense</name>
    <name type="common">Spur-leaf</name>
    <dbReference type="NCBI Taxonomy" id="13715"/>
    <lineage>
        <taxon>Eukaryota</taxon>
        <taxon>Viridiplantae</taxon>
        <taxon>Streptophyta</taxon>
        <taxon>Embryophyta</taxon>
        <taxon>Tracheophyta</taxon>
        <taxon>Spermatophyta</taxon>
        <taxon>Magnoliopsida</taxon>
        <taxon>Trochodendrales</taxon>
        <taxon>Trochodendraceae</taxon>
        <taxon>Tetracentron</taxon>
    </lineage>
</organism>
<dbReference type="AlphaFoldDB" id="A0A835DQW1"/>
<feature type="region of interest" description="Disordered" evidence="1">
    <location>
        <begin position="451"/>
        <end position="505"/>
    </location>
</feature>